<keyword evidence="4" id="KW-0949">S-adenosyl-L-methionine</keyword>
<dbReference type="AlphaFoldDB" id="A0A1H9RXT6"/>
<dbReference type="InterPro" id="IPR040758">
    <property type="entry name" value="PrmC_N"/>
</dbReference>
<dbReference type="EC" id="2.1.1.297" evidence="1"/>
<accession>A0A1H9RXT6</accession>
<dbReference type="GO" id="GO:0003676">
    <property type="term" value="F:nucleic acid binding"/>
    <property type="evidence" value="ECO:0007669"/>
    <property type="project" value="InterPro"/>
</dbReference>
<dbReference type="RefSeq" id="WP_090885220.1">
    <property type="nucleotide sequence ID" value="NZ_FOGG01000016.1"/>
</dbReference>
<dbReference type="OrthoDB" id="9800643at2"/>
<feature type="domain" description="Release factor glutamine methyltransferase N-terminal" evidence="7">
    <location>
        <begin position="14"/>
        <end position="76"/>
    </location>
</feature>
<dbReference type="Pfam" id="PF17827">
    <property type="entry name" value="PrmC_N"/>
    <property type="match status" value="1"/>
</dbReference>
<evidence type="ECO:0000313" key="9">
    <source>
        <dbReference type="Proteomes" id="UP000199572"/>
    </source>
</evidence>
<dbReference type="EMBL" id="FOGG01000016">
    <property type="protein sequence ID" value="SER77571.1"/>
    <property type="molecule type" value="Genomic_DNA"/>
</dbReference>
<dbReference type="STRING" id="390241.SAMN04488023_11620"/>
<evidence type="ECO:0000256" key="1">
    <source>
        <dbReference type="ARBA" id="ARBA00012771"/>
    </source>
</evidence>
<dbReference type="Gene3D" id="1.10.8.10">
    <property type="entry name" value="DNA helicase RuvA subunit, C-terminal domain"/>
    <property type="match status" value="1"/>
</dbReference>
<feature type="domain" description="Methyltransferase small" evidence="6">
    <location>
        <begin position="113"/>
        <end position="201"/>
    </location>
</feature>
<keyword evidence="9" id="KW-1185">Reference proteome</keyword>
<gene>
    <name evidence="8" type="ORF">SAMN04488023_11620</name>
</gene>
<dbReference type="PANTHER" id="PTHR18895">
    <property type="entry name" value="HEMK METHYLTRANSFERASE"/>
    <property type="match status" value="1"/>
</dbReference>
<evidence type="ECO:0000259" key="6">
    <source>
        <dbReference type="Pfam" id="PF05175"/>
    </source>
</evidence>
<dbReference type="SUPFAM" id="SSF53335">
    <property type="entry name" value="S-adenosyl-L-methionine-dependent methyltransferases"/>
    <property type="match status" value="1"/>
</dbReference>
<evidence type="ECO:0000256" key="2">
    <source>
        <dbReference type="ARBA" id="ARBA00022603"/>
    </source>
</evidence>
<dbReference type="PANTHER" id="PTHR18895:SF74">
    <property type="entry name" value="MTRF1L RELEASE FACTOR GLUTAMINE METHYLTRANSFERASE"/>
    <property type="match status" value="1"/>
</dbReference>
<dbReference type="InterPro" id="IPR004556">
    <property type="entry name" value="HemK-like"/>
</dbReference>
<name>A0A1H9RXT6_9SPHI</name>
<evidence type="ECO:0000313" key="8">
    <source>
        <dbReference type="EMBL" id="SER77571.1"/>
    </source>
</evidence>
<dbReference type="InterPro" id="IPR002052">
    <property type="entry name" value="DNA_methylase_N6_adenine_CS"/>
</dbReference>
<dbReference type="InterPro" id="IPR029063">
    <property type="entry name" value="SAM-dependent_MTases_sf"/>
</dbReference>
<sequence>MKLNELEEYYQLELGQIYEEDETTALFSLAAEHVLQLTQIKLRMSRDNDLSHIHLQKMLSILNDLKMYKPIQHILGEAHFYGSVYKVNENVLIPRPETEELVDWIIADHSSRKDLNILDIGTGSGCIPISLKRFLPRAKVSSLDISEKALTVARENAQSLHTTVNFIQADILTYSSEDKLDIMVSNPPYIKDLEKEQMHQNVLSHEPHLALFVSNENPLVFYKAIADLAIKTLNPGGYLYLEINEYLGEETIDMLKGKGFSNIALRKDMQGKDRMIKAGY</sequence>
<evidence type="ECO:0000256" key="4">
    <source>
        <dbReference type="ARBA" id="ARBA00022691"/>
    </source>
</evidence>
<protein>
    <recommendedName>
        <fullName evidence="1">peptide chain release factor N(5)-glutamine methyltransferase</fullName>
        <ecNumber evidence="1">2.1.1.297</ecNumber>
    </recommendedName>
</protein>
<dbReference type="InterPro" id="IPR050320">
    <property type="entry name" value="N5-glutamine_MTase"/>
</dbReference>
<dbReference type="InterPro" id="IPR019874">
    <property type="entry name" value="RF_methyltr_PrmC"/>
</dbReference>
<dbReference type="Proteomes" id="UP000199572">
    <property type="component" value="Unassembled WGS sequence"/>
</dbReference>
<keyword evidence="2 8" id="KW-0489">Methyltransferase</keyword>
<keyword evidence="3 8" id="KW-0808">Transferase</keyword>
<dbReference type="Gene3D" id="3.40.50.150">
    <property type="entry name" value="Vaccinia Virus protein VP39"/>
    <property type="match status" value="1"/>
</dbReference>
<dbReference type="GO" id="GO:0102559">
    <property type="term" value="F:peptide chain release factor N(5)-glutamine methyltransferase activity"/>
    <property type="evidence" value="ECO:0007669"/>
    <property type="project" value="UniProtKB-EC"/>
</dbReference>
<dbReference type="Pfam" id="PF05175">
    <property type="entry name" value="MTS"/>
    <property type="match status" value="1"/>
</dbReference>
<dbReference type="NCBIfam" id="TIGR00536">
    <property type="entry name" value="hemK_fam"/>
    <property type="match status" value="1"/>
</dbReference>
<evidence type="ECO:0000256" key="5">
    <source>
        <dbReference type="ARBA" id="ARBA00048391"/>
    </source>
</evidence>
<organism evidence="8 9">
    <name type="scientific">Pedobacter rhizosphaerae</name>
    <dbReference type="NCBI Taxonomy" id="390241"/>
    <lineage>
        <taxon>Bacteria</taxon>
        <taxon>Pseudomonadati</taxon>
        <taxon>Bacteroidota</taxon>
        <taxon>Sphingobacteriia</taxon>
        <taxon>Sphingobacteriales</taxon>
        <taxon>Sphingobacteriaceae</taxon>
        <taxon>Pedobacter</taxon>
    </lineage>
</organism>
<evidence type="ECO:0000259" key="7">
    <source>
        <dbReference type="Pfam" id="PF17827"/>
    </source>
</evidence>
<dbReference type="NCBIfam" id="TIGR03534">
    <property type="entry name" value="RF_mod_PrmC"/>
    <property type="match status" value="1"/>
</dbReference>
<proteinExistence type="predicted"/>
<dbReference type="CDD" id="cd02440">
    <property type="entry name" value="AdoMet_MTases"/>
    <property type="match status" value="1"/>
</dbReference>
<comment type="catalytic activity">
    <reaction evidence="5">
        <text>L-glutaminyl-[peptide chain release factor] + S-adenosyl-L-methionine = N(5)-methyl-L-glutaminyl-[peptide chain release factor] + S-adenosyl-L-homocysteine + H(+)</text>
        <dbReference type="Rhea" id="RHEA:42896"/>
        <dbReference type="Rhea" id="RHEA-COMP:10271"/>
        <dbReference type="Rhea" id="RHEA-COMP:10272"/>
        <dbReference type="ChEBI" id="CHEBI:15378"/>
        <dbReference type="ChEBI" id="CHEBI:30011"/>
        <dbReference type="ChEBI" id="CHEBI:57856"/>
        <dbReference type="ChEBI" id="CHEBI:59789"/>
        <dbReference type="ChEBI" id="CHEBI:61891"/>
        <dbReference type="EC" id="2.1.1.297"/>
    </reaction>
</comment>
<dbReference type="InterPro" id="IPR007848">
    <property type="entry name" value="Small_mtfrase_dom"/>
</dbReference>
<dbReference type="PROSITE" id="PS00092">
    <property type="entry name" value="N6_MTASE"/>
    <property type="match status" value="1"/>
</dbReference>
<evidence type="ECO:0000256" key="3">
    <source>
        <dbReference type="ARBA" id="ARBA00022679"/>
    </source>
</evidence>
<dbReference type="GO" id="GO:0032259">
    <property type="term" value="P:methylation"/>
    <property type="evidence" value="ECO:0007669"/>
    <property type="project" value="UniProtKB-KW"/>
</dbReference>
<reference evidence="8 9" key="1">
    <citation type="submission" date="2016-10" db="EMBL/GenBank/DDBJ databases">
        <authorList>
            <person name="de Groot N.N."/>
        </authorList>
    </citation>
    <scope>NUCLEOTIDE SEQUENCE [LARGE SCALE GENOMIC DNA]</scope>
    <source>
        <strain evidence="8 9">DSM 18610</strain>
    </source>
</reference>